<organism evidence="3 4">
    <name type="scientific">Pseudobutyrivibrio xylanivorans</name>
    <dbReference type="NCBI Taxonomy" id="185007"/>
    <lineage>
        <taxon>Bacteria</taxon>
        <taxon>Bacillati</taxon>
        <taxon>Bacillota</taxon>
        <taxon>Clostridia</taxon>
        <taxon>Lachnospirales</taxon>
        <taxon>Lachnospiraceae</taxon>
        <taxon>Pseudobutyrivibrio</taxon>
    </lineage>
</organism>
<dbReference type="PANTHER" id="PTHR30336:SF4">
    <property type="entry name" value="ENVELOPE BIOGENESIS FACTOR ELYC"/>
    <property type="match status" value="1"/>
</dbReference>
<sequence>MIKKIIYIALAILSLIYSVAVFMVGSGTFSFLMWIAAAIFFGFLFFMEFKNRWQKVPVFLRKVFKGMVVLGLTIFIICQGCILTHFFSMGTNNVDYIIVLGAQMRDWGPSVVYKYRLDAAIDYLNNNPNTIVVVTGGQGSNESISEGEGGKIYLVDHGISEERIVVEDRSVDTKQNIENALALIDGYDDSLKIAIVTNNFHLFRGTYIAHRLTNAKISGIAAYTEYQFLPNNMVRETFGILKDLF</sequence>
<gene>
    <name evidence="3" type="ORF">SAMN02910350_02925</name>
</gene>
<dbReference type="Pfam" id="PF02698">
    <property type="entry name" value="DUF218"/>
    <property type="match status" value="1"/>
</dbReference>
<dbReference type="Proteomes" id="UP000199428">
    <property type="component" value="Unassembled WGS sequence"/>
</dbReference>
<keyword evidence="1" id="KW-0812">Transmembrane</keyword>
<dbReference type="InterPro" id="IPR051599">
    <property type="entry name" value="Cell_Envelope_Assoc"/>
</dbReference>
<dbReference type="InterPro" id="IPR014729">
    <property type="entry name" value="Rossmann-like_a/b/a_fold"/>
</dbReference>
<dbReference type="GO" id="GO:0043164">
    <property type="term" value="P:Gram-negative-bacterium-type cell wall biogenesis"/>
    <property type="evidence" value="ECO:0007669"/>
    <property type="project" value="TreeGrafter"/>
</dbReference>
<reference evidence="3 4" key="1">
    <citation type="submission" date="2016-10" db="EMBL/GenBank/DDBJ databases">
        <authorList>
            <person name="de Groot N.N."/>
        </authorList>
    </citation>
    <scope>NUCLEOTIDE SEQUENCE [LARGE SCALE GENOMIC DNA]</scope>
    <source>
        <strain evidence="3 4">DSM 10317</strain>
    </source>
</reference>
<dbReference type="Gene3D" id="3.40.50.620">
    <property type="entry name" value="HUPs"/>
    <property type="match status" value="1"/>
</dbReference>
<evidence type="ECO:0000256" key="1">
    <source>
        <dbReference type="SAM" id="Phobius"/>
    </source>
</evidence>
<dbReference type="GO" id="GO:0000270">
    <property type="term" value="P:peptidoglycan metabolic process"/>
    <property type="evidence" value="ECO:0007669"/>
    <property type="project" value="TreeGrafter"/>
</dbReference>
<evidence type="ECO:0000313" key="3">
    <source>
        <dbReference type="EMBL" id="SCZ81657.1"/>
    </source>
</evidence>
<protein>
    <submittedName>
        <fullName evidence="3">DUF218 domain-containing protein</fullName>
    </submittedName>
</protein>
<dbReference type="GO" id="GO:0005886">
    <property type="term" value="C:plasma membrane"/>
    <property type="evidence" value="ECO:0007669"/>
    <property type="project" value="TreeGrafter"/>
</dbReference>
<dbReference type="PANTHER" id="PTHR30336">
    <property type="entry name" value="INNER MEMBRANE PROTEIN, PROBABLE PERMEASE"/>
    <property type="match status" value="1"/>
</dbReference>
<dbReference type="EMBL" id="FMWK01000026">
    <property type="protein sequence ID" value="SCZ81657.1"/>
    <property type="molecule type" value="Genomic_DNA"/>
</dbReference>
<evidence type="ECO:0000259" key="2">
    <source>
        <dbReference type="Pfam" id="PF02698"/>
    </source>
</evidence>
<feature type="transmembrane region" description="Helical" evidence="1">
    <location>
        <begin position="31"/>
        <end position="47"/>
    </location>
</feature>
<proteinExistence type="predicted"/>
<dbReference type="CDD" id="cd06259">
    <property type="entry name" value="YdcF-like"/>
    <property type="match status" value="1"/>
</dbReference>
<dbReference type="RefSeq" id="WP_242870483.1">
    <property type="nucleotide sequence ID" value="NZ_FMWK01000026.1"/>
</dbReference>
<dbReference type="InterPro" id="IPR003848">
    <property type="entry name" value="DUF218"/>
</dbReference>
<keyword evidence="1" id="KW-0472">Membrane</keyword>
<accession>A0A1G5S6E5</accession>
<feature type="transmembrane region" description="Helical" evidence="1">
    <location>
        <begin position="5"/>
        <end position="25"/>
    </location>
</feature>
<keyword evidence="1" id="KW-1133">Transmembrane helix</keyword>
<evidence type="ECO:0000313" key="4">
    <source>
        <dbReference type="Proteomes" id="UP000199428"/>
    </source>
</evidence>
<feature type="domain" description="DUF218" evidence="2">
    <location>
        <begin position="95"/>
        <end position="233"/>
    </location>
</feature>
<name>A0A1G5S6E5_PSEXY</name>
<dbReference type="AlphaFoldDB" id="A0A1G5S6E5"/>
<feature type="transmembrane region" description="Helical" evidence="1">
    <location>
        <begin position="68"/>
        <end position="87"/>
    </location>
</feature>